<dbReference type="GO" id="GO:0016757">
    <property type="term" value="F:glycosyltransferase activity"/>
    <property type="evidence" value="ECO:0007669"/>
    <property type="project" value="UniProtKB-KW"/>
</dbReference>
<evidence type="ECO:0000256" key="1">
    <source>
        <dbReference type="SAM" id="MobiDB-lite"/>
    </source>
</evidence>
<sequence>MNSDIRKARTIANYQFGSGAGHALFPDDATIRLSTSGRIRQILRNEERIATLRADDNQFTLGKIGALRLHAFLPHPEMRVTVNSDSAPFVLQGKTAFARHVVGVDPRIRSGDEVLVVDCEDNLLATGEACLSASELLSFDRGMGVDVRVGLYAASSSSSLGATPSDLISSSSSLNA</sequence>
<dbReference type="AlphaFoldDB" id="A0A7G9Y016"/>
<dbReference type="EC" id="2.4.2.48" evidence="3"/>
<dbReference type="InterPro" id="IPR004521">
    <property type="entry name" value="Uncharacterised_CHP00451"/>
</dbReference>
<dbReference type="EMBL" id="MT631244">
    <property type="protein sequence ID" value="QNO47225.1"/>
    <property type="molecule type" value="Genomic_DNA"/>
</dbReference>
<dbReference type="EMBL" id="MT631135">
    <property type="protein sequence ID" value="QNO45576.1"/>
    <property type="molecule type" value="Genomic_DNA"/>
</dbReference>
<dbReference type="EMBL" id="MT631258">
    <property type="protein sequence ID" value="QNO47323.1"/>
    <property type="molecule type" value="Genomic_DNA"/>
</dbReference>
<dbReference type="EMBL" id="MT630791">
    <property type="protein sequence ID" value="QNO43118.1"/>
    <property type="molecule type" value="Genomic_DNA"/>
</dbReference>
<dbReference type="InterPro" id="IPR038250">
    <property type="entry name" value="TGT_C2_sf"/>
</dbReference>
<evidence type="ECO:0000313" key="8">
    <source>
        <dbReference type="EMBL" id="QNO45576.1"/>
    </source>
</evidence>
<feature type="domain" description="PUA" evidence="2">
    <location>
        <begin position="78"/>
        <end position="154"/>
    </location>
</feature>
<dbReference type="EMBL" id="MT630788">
    <property type="protein sequence ID" value="QNO43087.1"/>
    <property type="molecule type" value="Genomic_DNA"/>
</dbReference>
<dbReference type="InterPro" id="IPR036974">
    <property type="entry name" value="PUA_sf"/>
</dbReference>
<dbReference type="PROSITE" id="PS50890">
    <property type="entry name" value="PUA"/>
    <property type="match status" value="1"/>
</dbReference>
<evidence type="ECO:0000313" key="4">
    <source>
        <dbReference type="EMBL" id="QNO42344.1"/>
    </source>
</evidence>
<evidence type="ECO:0000259" key="2">
    <source>
        <dbReference type="SMART" id="SM00359"/>
    </source>
</evidence>
<protein>
    <submittedName>
        <fullName evidence="3">tRNA-guanine(15) transglycosylase</fullName>
        <ecNumber evidence="3">2.4.2.48</ecNumber>
    </submittedName>
</protein>
<dbReference type="SUPFAM" id="SSF88697">
    <property type="entry name" value="PUA domain-like"/>
    <property type="match status" value="1"/>
</dbReference>
<dbReference type="CDD" id="cd21149">
    <property type="entry name" value="PUA_archaeosine_TGT"/>
    <property type="match status" value="1"/>
</dbReference>
<gene>
    <name evidence="3" type="primary">tgtA</name>
    <name evidence="9" type="ORF">ADAEDOLL_00031</name>
    <name evidence="10" type="ORF">BBMLNMBM_00002</name>
    <name evidence="3" type="ORF">CALKMFAI_00002</name>
    <name evidence="5" type="ORF">DICHBKDE_00030</name>
    <name evidence="4" type="ORF">FCAILLLB_00010</name>
    <name evidence="7" type="ORF">GGLDAALA_00006</name>
    <name evidence="8" type="ORF">MGFDKJCL_00009</name>
    <name evidence="6" type="ORF">PILMODGB_00009</name>
</gene>
<organism evidence="3">
    <name type="scientific">Candidatus Methanogaster sp. ANME-2c ERB4</name>
    <dbReference type="NCBI Taxonomy" id="2759911"/>
    <lineage>
        <taxon>Archaea</taxon>
        <taxon>Methanobacteriati</taxon>
        <taxon>Methanobacteriota</taxon>
        <taxon>Stenosarchaea group</taxon>
        <taxon>Methanomicrobia</taxon>
        <taxon>Methanosarcinales</taxon>
        <taxon>ANME-2 cluster</taxon>
        <taxon>Candidatus Methanogasteraceae</taxon>
        <taxon>Candidatus Methanogaster</taxon>
    </lineage>
</organism>
<dbReference type="InterPro" id="IPR015947">
    <property type="entry name" value="PUA-like_sf"/>
</dbReference>
<dbReference type="EMBL" id="MT630731">
    <property type="protein sequence ID" value="QNO42344.1"/>
    <property type="molecule type" value="Genomic_DNA"/>
</dbReference>
<evidence type="ECO:0000313" key="3">
    <source>
        <dbReference type="EMBL" id="QNO41350.1"/>
    </source>
</evidence>
<keyword evidence="3" id="KW-0808">Transferase</keyword>
<dbReference type="Pfam" id="PF01472">
    <property type="entry name" value="PUA"/>
    <property type="match status" value="1"/>
</dbReference>
<dbReference type="InterPro" id="IPR002478">
    <property type="entry name" value="PUA"/>
</dbReference>
<dbReference type="EMBL" id="MT631083">
    <property type="protein sequence ID" value="QNO45240.1"/>
    <property type="molecule type" value="Genomic_DNA"/>
</dbReference>
<accession>A0A7G9Y016</accession>
<evidence type="ECO:0000313" key="6">
    <source>
        <dbReference type="EMBL" id="QNO43118.1"/>
    </source>
</evidence>
<dbReference type="SUPFAM" id="SSF88802">
    <property type="entry name" value="Pre-PUA domain"/>
    <property type="match status" value="1"/>
</dbReference>
<dbReference type="Pfam" id="PF14810">
    <property type="entry name" value="TGT_C2"/>
    <property type="match status" value="1"/>
</dbReference>
<dbReference type="NCBIfam" id="TIGR00451">
    <property type="entry name" value="unchar_dom_2"/>
    <property type="match status" value="1"/>
</dbReference>
<dbReference type="Gene3D" id="3.10.450.90">
    <property type="entry name" value="ArcTGT, C2 domain"/>
    <property type="match status" value="1"/>
</dbReference>
<evidence type="ECO:0000313" key="5">
    <source>
        <dbReference type="EMBL" id="QNO43087.1"/>
    </source>
</evidence>
<dbReference type="SMART" id="SM00359">
    <property type="entry name" value="PUA"/>
    <property type="match status" value="1"/>
</dbReference>
<proteinExistence type="predicted"/>
<evidence type="ECO:0000313" key="7">
    <source>
        <dbReference type="EMBL" id="QNO45240.1"/>
    </source>
</evidence>
<dbReference type="GO" id="GO:0003723">
    <property type="term" value="F:RNA binding"/>
    <property type="evidence" value="ECO:0007669"/>
    <property type="project" value="InterPro"/>
</dbReference>
<dbReference type="InterPro" id="IPR029402">
    <property type="entry name" value="TGT_C2"/>
</dbReference>
<name>A0A7G9Y016_9EURY</name>
<keyword evidence="3" id="KW-0328">Glycosyltransferase</keyword>
<feature type="region of interest" description="Disordered" evidence="1">
    <location>
        <begin position="157"/>
        <end position="176"/>
    </location>
</feature>
<evidence type="ECO:0000313" key="9">
    <source>
        <dbReference type="EMBL" id="QNO47225.1"/>
    </source>
</evidence>
<reference evidence="3" key="1">
    <citation type="submission" date="2020-06" db="EMBL/GenBank/DDBJ databases">
        <title>Unique genomic features of the anaerobic methanotrophic archaea.</title>
        <authorList>
            <person name="Chadwick G.L."/>
            <person name="Skennerton C.T."/>
            <person name="Laso-Perez R."/>
            <person name="Leu A.O."/>
            <person name="Speth D.R."/>
            <person name="Yu H."/>
            <person name="Morgan-Lang C."/>
            <person name="Hatzenpichler R."/>
            <person name="Goudeau D."/>
            <person name="Malmstrom R."/>
            <person name="Brazelton W.J."/>
            <person name="Woyke T."/>
            <person name="Hallam S.J."/>
            <person name="Tyson G.W."/>
            <person name="Wegener G."/>
            <person name="Boetius A."/>
            <person name="Orphan V."/>
        </authorList>
    </citation>
    <scope>NUCLEOTIDE SEQUENCE</scope>
</reference>
<dbReference type="Gene3D" id="2.30.130.10">
    <property type="entry name" value="PUA domain"/>
    <property type="match status" value="1"/>
</dbReference>
<dbReference type="EMBL" id="MT630624">
    <property type="protein sequence ID" value="QNO41350.1"/>
    <property type="molecule type" value="Genomic_DNA"/>
</dbReference>
<evidence type="ECO:0000313" key="10">
    <source>
        <dbReference type="EMBL" id="QNO47323.1"/>
    </source>
</evidence>